<evidence type="ECO:0008006" key="7">
    <source>
        <dbReference type="Google" id="ProtNLM"/>
    </source>
</evidence>
<feature type="transmembrane region" description="Helical" evidence="5">
    <location>
        <begin position="142"/>
        <end position="159"/>
    </location>
</feature>
<sequence length="358" mass="39713">MSNTATTITSSRPKNEDKLTTTAVSYLILLSIQYAIHPTLTRNFIDSSKVCKSSVVLVQEILKFGISLFVLFFNGELNILRGFRFGIWFRFAVLPAGLYAIQNLAALQAYQNLDGVTFNILNQTKTLSAALFCYLLLQRKQSSVQIFALLILLLAALILEKVLHLDDLYLLITGLWKGSVNIFGWYYRENENDDDEEAVMLSRTRFYFGICPLLLASLISGLSGALVQKCLQVSGRNSFMYSVELCVASIIILAVSLLFTDDGRKISTDGFFHGYSLTTLIPIVNNSLGGILVGLITKKAGSVMKGFALIVGIVLSVLLQALLGSGDVNLEHYVGSMLVVLSMYLHNRFPHREKRKID</sequence>
<feature type="transmembrane region" description="Helical" evidence="5">
    <location>
        <begin position="206"/>
        <end position="227"/>
    </location>
</feature>
<protein>
    <recommendedName>
        <fullName evidence="7">Sugar phosphate transporter domain-containing protein</fullName>
    </recommendedName>
</protein>
<dbReference type="PRINTS" id="PR00429">
    <property type="entry name" value="THROMBOXANER"/>
</dbReference>
<dbReference type="AlphaFoldDB" id="A0A7S2KLQ9"/>
<keyword evidence="4 5" id="KW-0472">Membrane</keyword>
<evidence type="ECO:0000313" key="6">
    <source>
        <dbReference type="EMBL" id="CAD9578635.1"/>
    </source>
</evidence>
<feature type="transmembrane region" description="Helical" evidence="5">
    <location>
        <begin position="239"/>
        <end position="260"/>
    </location>
</feature>
<feature type="transmembrane region" description="Helical" evidence="5">
    <location>
        <begin position="330"/>
        <end position="346"/>
    </location>
</feature>
<name>A0A7S2KLQ9_9STRA</name>
<keyword evidence="3 5" id="KW-1133">Transmembrane helix</keyword>
<reference evidence="6" key="1">
    <citation type="submission" date="2021-01" db="EMBL/GenBank/DDBJ databases">
        <authorList>
            <person name="Corre E."/>
            <person name="Pelletier E."/>
            <person name="Niang G."/>
            <person name="Scheremetjew M."/>
            <person name="Finn R."/>
            <person name="Kale V."/>
            <person name="Holt S."/>
            <person name="Cochrane G."/>
            <person name="Meng A."/>
            <person name="Brown T."/>
            <person name="Cohen L."/>
        </authorList>
    </citation>
    <scope>NUCLEOTIDE SEQUENCE</scope>
    <source>
        <strain evidence="6">B650</strain>
    </source>
</reference>
<evidence type="ECO:0000256" key="3">
    <source>
        <dbReference type="ARBA" id="ARBA00022989"/>
    </source>
</evidence>
<dbReference type="EMBL" id="HBGY01014890">
    <property type="protein sequence ID" value="CAD9578635.1"/>
    <property type="molecule type" value="Transcribed_RNA"/>
</dbReference>
<proteinExistence type="predicted"/>
<feature type="transmembrane region" description="Helical" evidence="5">
    <location>
        <begin position="56"/>
        <end position="75"/>
    </location>
</feature>
<comment type="subcellular location">
    <subcellularLocation>
        <location evidence="1">Membrane</location>
        <topology evidence="1">Multi-pass membrane protein</topology>
    </subcellularLocation>
</comment>
<accession>A0A7S2KLQ9</accession>
<feature type="transmembrane region" description="Helical" evidence="5">
    <location>
        <begin position="87"/>
        <end position="110"/>
    </location>
</feature>
<evidence type="ECO:0000256" key="1">
    <source>
        <dbReference type="ARBA" id="ARBA00004141"/>
    </source>
</evidence>
<evidence type="ECO:0000256" key="5">
    <source>
        <dbReference type="SAM" id="Phobius"/>
    </source>
</evidence>
<feature type="transmembrane region" description="Helical" evidence="5">
    <location>
        <begin position="272"/>
        <end position="295"/>
    </location>
</feature>
<feature type="transmembrane region" description="Helical" evidence="5">
    <location>
        <begin position="19"/>
        <end position="36"/>
    </location>
</feature>
<evidence type="ECO:0000256" key="4">
    <source>
        <dbReference type="ARBA" id="ARBA00023136"/>
    </source>
</evidence>
<dbReference type="GO" id="GO:0004960">
    <property type="term" value="F:thromboxane receptor activity"/>
    <property type="evidence" value="ECO:0007669"/>
    <property type="project" value="InterPro"/>
</dbReference>
<organism evidence="6">
    <name type="scientific">Leptocylindrus danicus</name>
    <dbReference type="NCBI Taxonomy" id="163516"/>
    <lineage>
        <taxon>Eukaryota</taxon>
        <taxon>Sar</taxon>
        <taxon>Stramenopiles</taxon>
        <taxon>Ochrophyta</taxon>
        <taxon>Bacillariophyta</taxon>
        <taxon>Coscinodiscophyceae</taxon>
        <taxon>Chaetocerotophycidae</taxon>
        <taxon>Leptocylindrales</taxon>
        <taxon>Leptocylindraceae</taxon>
        <taxon>Leptocylindrus</taxon>
    </lineage>
</organism>
<dbReference type="InterPro" id="IPR007271">
    <property type="entry name" value="Nuc_sug_transpt"/>
</dbReference>
<dbReference type="Pfam" id="PF04142">
    <property type="entry name" value="Nuc_sug_transp"/>
    <property type="match status" value="1"/>
</dbReference>
<dbReference type="PANTHER" id="PTHR10231">
    <property type="entry name" value="NUCLEOTIDE-SUGAR TRANSMEMBRANE TRANSPORTER"/>
    <property type="match status" value="1"/>
</dbReference>
<dbReference type="GO" id="GO:0000139">
    <property type="term" value="C:Golgi membrane"/>
    <property type="evidence" value="ECO:0007669"/>
    <property type="project" value="InterPro"/>
</dbReference>
<dbReference type="InterPro" id="IPR001105">
    <property type="entry name" value="Thbox_rcpt"/>
</dbReference>
<gene>
    <name evidence="6" type="ORF">LDAN0321_LOCUS9653</name>
</gene>
<dbReference type="GO" id="GO:0015165">
    <property type="term" value="F:pyrimidine nucleotide-sugar transmembrane transporter activity"/>
    <property type="evidence" value="ECO:0007669"/>
    <property type="project" value="InterPro"/>
</dbReference>
<keyword evidence="2 5" id="KW-0812">Transmembrane</keyword>
<feature type="transmembrane region" description="Helical" evidence="5">
    <location>
        <begin position="307"/>
        <end position="324"/>
    </location>
</feature>
<evidence type="ECO:0000256" key="2">
    <source>
        <dbReference type="ARBA" id="ARBA00022692"/>
    </source>
</evidence>